<name>A0A512T4F3_9MICO</name>
<gene>
    <name evidence="4" type="ORF">KLO01_31410</name>
</gene>
<dbReference type="InterPro" id="IPR001455">
    <property type="entry name" value="TusA-like"/>
</dbReference>
<keyword evidence="5" id="KW-1185">Reference proteome</keyword>
<reference evidence="4 5" key="1">
    <citation type="submission" date="2019-07" db="EMBL/GenBank/DDBJ databases">
        <title>Whole genome shotgun sequence of Knoellia locipacati NBRC 109775.</title>
        <authorList>
            <person name="Hosoyama A."/>
            <person name="Uohara A."/>
            <person name="Ohji S."/>
            <person name="Ichikawa N."/>
        </authorList>
    </citation>
    <scope>NUCLEOTIDE SEQUENCE [LARGE SCALE GENOMIC DNA]</scope>
    <source>
        <strain evidence="4 5">NBRC 109775</strain>
    </source>
</reference>
<comment type="similarity">
    <text evidence="1">Belongs to the sulfur carrier protein TusA family.</text>
</comment>
<evidence type="ECO:0000313" key="4">
    <source>
        <dbReference type="EMBL" id="GEQ15094.1"/>
    </source>
</evidence>
<feature type="region of interest" description="Disordered" evidence="2">
    <location>
        <begin position="1"/>
        <end position="20"/>
    </location>
</feature>
<sequence length="85" mass="9031">MSPPIGPVEDSDDPAPDLDARGLKCPLPVIRLARLARDLPAGTTLHVLADDPAAESDIPAWTRMRGHTVTLERRGGHTAYAVVLG</sequence>
<evidence type="ECO:0000259" key="3">
    <source>
        <dbReference type="PROSITE" id="PS01148"/>
    </source>
</evidence>
<dbReference type="CDD" id="cd00291">
    <property type="entry name" value="SirA_YedF_YeeD"/>
    <property type="match status" value="1"/>
</dbReference>
<dbReference type="Pfam" id="PF01206">
    <property type="entry name" value="TusA"/>
    <property type="match status" value="1"/>
</dbReference>
<evidence type="ECO:0000313" key="5">
    <source>
        <dbReference type="Proteomes" id="UP000321793"/>
    </source>
</evidence>
<evidence type="ECO:0000256" key="1">
    <source>
        <dbReference type="ARBA" id="ARBA00008984"/>
    </source>
</evidence>
<proteinExistence type="inferred from homology"/>
<dbReference type="PROSITE" id="PS01148">
    <property type="entry name" value="UPF0033"/>
    <property type="match status" value="1"/>
</dbReference>
<dbReference type="AlphaFoldDB" id="A0A512T4F3"/>
<protein>
    <recommendedName>
        <fullName evidence="3">UPF0033 domain-containing protein</fullName>
    </recommendedName>
</protein>
<feature type="domain" description="UPF0033" evidence="3">
    <location>
        <begin position="18"/>
        <end position="42"/>
    </location>
</feature>
<dbReference type="Proteomes" id="UP000321793">
    <property type="component" value="Unassembled WGS sequence"/>
</dbReference>
<dbReference type="Gene3D" id="3.30.110.40">
    <property type="entry name" value="TusA-like domain"/>
    <property type="match status" value="1"/>
</dbReference>
<dbReference type="RefSeq" id="WP_246136255.1">
    <property type="nucleotide sequence ID" value="NZ_BAABDN010000002.1"/>
</dbReference>
<dbReference type="EMBL" id="BKBA01000012">
    <property type="protein sequence ID" value="GEQ15094.1"/>
    <property type="molecule type" value="Genomic_DNA"/>
</dbReference>
<dbReference type="SUPFAM" id="SSF64307">
    <property type="entry name" value="SirA-like"/>
    <property type="match status" value="1"/>
</dbReference>
<dbReference type="PANTHER" id="PTHR33279">
    <property type="entry name" value="SULFUR CARRIER PROTEIN YEDF-RELATED"/>
    <property type="match status" value="1"/>
</dbReference>
<comment type="caution">
    <text evidence="4">The sequence shown here is derived from an EMBL/GenBank/DDBJ whole genome shotgun (WGS) entry which is preliminary data.</text>
</comment>
<accession>A0A512T4F3</accession>
<dbReference type="PANTHER" id="PTHR33279:SF6">
    <property type="entry name" value="SULFUR CARRIER PROTEIN YEDF-RELATED"/>
    <property type="match status" value="1"/>
</dbReference>
<organism evidence="4 5">
    <name type="scientific">Knoellia locipacati</name>
    <dbReference type="NCBI Taxonomy" id="882824"/>
    <lineage>
        <taxon>Bacteria</taxon>
        <taxon>Bacillati</taxon>
        <taxon>Actinomycetota</taxon>
        <taxon>Actinomycetes</taxon>
        <taxon>Micrococcales</taxon>
        <taxon>Intrasporangiaceae</taxon>
        <taxon>Knoellia</taxon>
    </lineage>
</organism>
<dbReference type="InterPro" id="IPR036868">
    <property type="entry name" value="TusA-like_sf"/>
</dbReference>
<evidence type="ECO:0000256" key="2">
    <source>
        <dbReference type="SAM" id="MobiDB-lite"/>
    </source>
</evidence>